<dbReference type="EMBL" id="JBBPBM010000083">
    <property type="protein sequence ID" value="KAK8510694.1"/>
    <property type="molecule type" value="Genomic_DNA"/>
</dbReference>
<sequence>MSLEIRTLVDSMFRMLETRAFWEMSEMEGRTTSMTLPSHSCKLVQAIPGAFDVSRGILMVQSEHHPCRFVSIVAIDISEYASCYIGSSTGVGHRLHGVELPCLRGTRRSAVKADAQVVARQPVV</sequence>
<keyword evidence="2" id="KW-1185">Reference proteome</keyword>
<gene>
    <name evidence="1" type="ORF">V6N12_067144</name>
</gene>
<evidence type="ECO:0000313" key="2">
    <source>
        <dbReference type="Proteomes" id="UP001472677"/>
    </source>
</evidence>
<name>A0ABR2BU91_9ROSI</name>
<organism evidence="1 2">
    <name type="scientific">Hibiscus sabdariffa</name>
    <name type="common">roselle</name>
    <dbReference type="NCBI Taxonomy" id="183260"/>
    <lineage>
        <taxon>Eukaryota</taxon>
        <taxon>Viridiplantae</taxon>
        <taxon>Streptophyta</taxon>
        <taxon>Embryophyta</taxon>
        <taxon>Tracheophyta</taxon>
        <taxon>Spermatophyta</taxon>
        <taxon>Magnoliopsida</taxon>
        <taxon>eudicotyledons</taxon>
        <taxon>Gunneridae</taxon>
        <taxon>Pentapetalae</taxon>
        <taxon>rosids</taxon>
        <taxon>malvids</taxon>
        <taxon>Malvales</taxon>
        <taxon>Malvaceae</taxon>
        <taxon>Malvoideae</taxon>
        <taxon>Hibiscus</taxon>
    </lineage>
</organism>
<evidence type="ECO:0000313" key="1">
    <source>
        <dbReference type="EMBL" id="KAK8510694.1"/>
    </source>
</evidence>
<proteinExistence type="predicted"/>
<accession>A0ABR2BU91</accession>
<reference evidence="1 2" key="1">
    <citation type="journal article" date="2024" name="G3 (Bethesda)">
        <title>Genome assembly of Hibiscus sabdariffa L. provides insights into metabolisms of medicinal natural products.</title>
        <authorList>
            <person name="Kim T."/>
        </authorList>
    </citation>
    <scope>NUCLEOTIDE SEQUENCE [LARGE SCALE GENOMIC DNA]</scope>
    <source>
        <strain evidence="1">TK-2024</strain>
        <tissue evidence="1">Old leaves</tissue>
    </source>
</reference>
<dbReference type="Proteomes" id="UP001472677">
    <property type="component" value="Unassembled WGS sequence"/>
</dbReference>
<comment type="caution">
    <text evidence="1">The sequence shown here is derived from an EMBL/GenBank/DDBJ whole genome shotgun (WGS) entry which is preliminary data.</text>
</comment>
<protein>
    <submittedName>
        <fullName evidence="1">Uncharacterized protein</fullName>
    </submittedName>
</protein>